<organism evidence="2 3">
    <name type="scientific">Arthrobotrys musiformis</name>
    <dbReference type="NCBI Taxonomy" id="47236"/>
    <lineage>
        <taxon>Eukaryota</taxon>
        <taxon>Fungi</taxon>
        <taxon>Dikarya</taxon>
        <taxon>Ascomycota</taxon>
        <taxon>Pezizomycotina</taxon>
        <taxon>Orbiliomycetes</taxon>
        <taxon>Orbiliales</taxon>
        <taxon>Orbiliaceae</taxon>
        <taxon>Arthrobotrys</taxon>
    </lineage>
</organism>
<feature type="compositionally biased region" description="Basic and acidic residues" evidence="1">
    <location>
        <begin position="66"/>
        <end position="75"/>
    </location>
</feature>
<reference evidence="2 3" key="1">
    <citation type="submission" date="2023-08" db="EMBL/GenBank/DDBJ databases">
        <authorList>
            <person name="Palmer J.M."/>
        </authorList>
    </citation>
    <scope>NUCLEOTIDE SEQUENCE [LARGE SCALE GENOMIC DNA]</scope>
    <source>
        <strain evidence="2 3">TWF481</strain>
    </source>
</reference>
<evidence type="ECO:0000313" key="2">
    <source>
        <dbReference type="EMBL" id="KAK6496758.1"/>
    </source>
</evidence>
<feature type="region of interest" description="Disordered" evidence="1">
    <location>
        <begin position="36"/>
        <end position="75"/>
    </location>
</feature>
<evidence type="ECO:0000313" key="3">
    <source>
        <dbReference type="Proteomes" id="UP001370758"/>
    </source>
</evidence>
<keyword evidence="3" id="KW-1185">Reference proteome</keyword>
<accession>A0AAV9VVQ8</accession>
<dbReference type="EMBL" id="JAVHJL010000010">
    <property type="protein sequence ID" value="KAK6496758.1"/>
    <property type="molecule type" value="Genomic_DNA"/>
</dbReference>
<evidence type="ECO:0000256" key="1">
    <source>
        <dbReference type="SAM" id="MobiDB-lite"/>
    </source>
</evidence>
<name>A0AAV9VVQ8_9PEZI</name>
<gene>
    <name evidence="2" type="ORF">TWF481_001746</name>
</gene>
<comment type="caution">
    <text evidence="2">The sequence shown here is derived from an EMBL/GenBank/DDBJ whole genome shotgun (WGS) entry which is preliminary data.</text>
</comment>
<protein>
    <submittedName>
        <fullName evidence="2">Uncharacterized protein</fullName>
    </submittedName>
</protein>
<proteinExistence type="predicted"/>
<dbReference type="AlphaFoldDB" id="A0AAV9VVQ8"/>
<dbReference type="Proteomes" id="UP001370758">
    <property type="component" value="Unassembled WGS sequence"/>
</dbReference>
<sequence>MEEVLERGRVMEMELLEDDSSDSGAVVDPDETIEDLRCYSDDDDSDTTIPDHNFLDGLDSGDDLDGGEKPREYDSRLGLHERLDLLLRGVVSTRPSR</sequence>